<feature type="domain" description="NAD-dependent epimerase/dehydratase" evidence="4">
    <location>
        <begin position="13"/>
        <end position="265"/>
    </location>
</feature>
<dbReference type="Proteomes" id="UP000515151">
    <property type="component" value="Chromosome 1"/>
</dbReference>
<evidence type="ECO:0000313" key="7">
    <source>
        <dbReference type="Proteomes" id="UP000515151"/>
    </source>
</evidence>
<dbReference type="Pfam" id="PF01370">
    <property type="entry name" value="Epimerase"/>
    <property type="match status" value="1"/>
</dbReference>
<dbReference type="FunFam" id="3.40.50.720:FF:000085">
    <property type="entry name" value="Dihydroflavonol reductase"/>
    <property type="match status" value="1"/>
</dbReference>
<dbReference type="Proteomes" id="UP000197138">
    <property type="component" value="Unassembled WGS sequence"/>
</dbReference>
<dbReference type="CDD" id="cd08958">
    <property type="entry name" value="FR_SDR_e"/>
    <property type="match status" value="1"/>
</dbReference>
<evidence type="ECO:0000313" key="8">
    <source>
        <dbReference type="RefSeq" id="XP_031385897.1"/>
    </source>
</evidence>
<evidence type="ECO:0000256" key="3">
    <source>
        <dbReference type="ARBA" id="ARBA00023445"/>
    </source>
</evidence>
<evidence type="ECO:0000259" key="4">
    <source>
        <dbReference type="Pfam" id="PF01370"/>
    </source>
</evidence>
<evidence type="ECO:0000313" key="6">
    <source>
        <dbReference type="Proteomes" id="UP000197138"/>
    </source>
</evidence>
<dbReference type="InterPro" id="IPR050425">
    <property type="entry name" value="NAD(P)_dehydrat-like"/>
</dbReference>
<proteinExistence type="inferred from homology"/>
<keyword evidence="1" id="KW-0521">NADP</keyword>
<dbReference type="EMBL" id="MTKT01002214">
    <property type="protein sequence ID" value="OWM81233.1"/>
    <property type="molecule type" value="Genomic_DNA"/>
</dbReference>
<dbReference type="PANTHER" id="PTHR10366:SF628">
    <property type="entry name" value="NAD(P)-BINDING ROSSMANN-FOLD SUPERFAMILY PROTEIN"/>
    <property type="match status" value="1"/>
</dbReference>
<reference evidence="7" key="3">
    <citation type="journal article" date="2020" name="Plant Biotechnol. J.">
        <title>The pomegranate (Punica granatum L.) draft genome dissects genetic divergence between soft- and hard-seeded cultivars.</title>
        <authorList>
            <person name="Luo X."/>
            <person name="Li H."/>
            <person name="Wu Z."/>
            <person name="Yao W."/>
            <person name="Zhao P."/>
            <person name="Cao D."/>
            <person name="Yu H."/>
            <person name="Li K."/>
            <person name="Poudel K."/>
            <person name="Zhao D."/>
            <person name="Zhang F."/>
            <person name="Xia X."/>
            <person name="Chen L."/>
            <person name="Wang Q."/>
            <person name="Jing D."/>
            <person name="Cao S."/>
        </authorList>
    </citation>
    <scope>NUCLEOTIDE SEQUENCE [LARGE SCALE GENOMIC DNA]</scope>
</reference>
<sequence length="356" mass="39056">MEDDSSMMSVTYCVTGASGFIGSWLVKSLLHGGHKVHATVRDPAKSLHLQSLGKSHGDRLRIFQADLLEEGSFDEAVEGCDGVFHVAALMHFNVPEDGEDSVESNILEPAVRGTLNLLRGCLRSKKSVRRVVFTSSISTVTAKDSEGKWRALVDENCQTPIQHVWENKASGWVYVLSKILSEEAAFKFARANGINMVSVIAPTVAGPFLTSTVPSSIQVLLSPITGDIEYFKILSAVKSRMGSIALAHTEDICRSHIFLMEQPNAHGRYLCCAQSCTLSELVEILAKVYPLTRLGVEKEENGSVPCEISSNKLKDLGFKYKFGADDIVNETVSSCLDCGFLPPLQRNDDWKLCLRE</sequence>
<dbReference type="Gene3D" id="3.40.50.720">
    <property type="entry name" value="NAD(P)-binding Rossmann-like Domain"/>
    <property type="match status" value="1"/>
</dbReference>
<dbReference type="RefSeq" id="XP_031385897.1">
    <property type="nucleotide sequence ID" value="XM_031530037.1"/>
</dbReference>
<dbReference type="OrthoDB" id="2735536at2759"/>
<accession>A0A218X8H7</accession>
<dbReference type="AlphaFoldDB" id="A0A218X8H7"/>
<keyword evidence="7" id="KW-1185">Reference proteome</keyword>
<dbReference type="InterPro" id="IPR036291">
    <property type="entry name" value="NAD(P)-bd_dom_sf"/>
</dbReference>
<protein>
    <submittedName>
        <fullName evidence="8">Anthocyanidin reductase</fullName>
    </submittedName>
</protein>
<dbReference type="GeneID" id="116199607"/>
<reference evidence="6" key="1">
    <citation type="journal article" date="2017" name="Plant J.">
        <title>The pomegranate (Punica granatum L.) genome and the genomics of punicalagin biosynthesis.</title>
        <authorList>
            <person name="Qin G."/>
            <person name="Xu C."/>
            <person name="Ming R."/>
            <person name="Tang H."/>
            <person name="Guyot R."/>
            <person name="Kramer E.M."/>
            <person name="Hu Y."/>
            <person name="Yi X."/>
            <person name="Qi Y."/>
            <person name="Xu X."/>
            <person name="Gao Z."/>
            <person name="Pan H."/>
            <person name="Jian J."/>
            <person name="Tian Y."/>
            <person name="Yue Z."/>
            <person name="Xu Y."/>
        </authorList>
    </citation>
    <scope>NUCLEOTIDE SEQUENCE [LARGE SCALE GENOMIC DNA]</scope>
    <source>
        <strain evidence="6">cv. Dabenzi</strain>
    </source>
</reference>
<gene>
    <name evidence="8" type="primary">LOC116199607</name>
    <name evidence="5" type="ORF">CDL15_Pgr007271</name>
</gene>
<organism evidence="5 6">
    <name type="scientific">Punica granatum</name>
    <name type="common">Pomegranate</name>
    <dbReference type="NCBI Taxonomy" id="22663"/>
    <lineage>
        <taxon>Eukaryota</taxon>
        <taxon>Viridiplantae</taxon>
        <taxon>Streptophyta</taxon>
        <taxon>Embryophyta</taxon>
        <taxon>Tracheophyta</taxon>
        <taxon>Spermatophyta</taxon>
        <taxon>Magnoliopsida</taxon>
        <taxon>eudicotyledons</taxon>
        <taxon>Gunneridae</taxon>
        <taxon>Pentapetalae</taxon>
        <taxon>rosids</taxon>
        <taxon>malvids</taxon>
        <taxon>Myrtales</taxon>
        <taxon>Lythraceae</taxon>
        <taxon>Punica</taxon>
    </lineage>
</organism>
<dbReference type="GO" id="GO:0016616">
    <property type="term" value="F:oxidoreductase activity, acting on the CH-OH group of donors, NAD or NADP as acceptor"/>
    <property type="evidence" value="ECO:0007669"/>
    <property type="project" value="TreeGrafter"/>
</dbReference>
<reference evidence="8" key="4">
    <citation type="submission" date="2025-04" db="UniProtKB">
        <authorList>
            <consortium name="RefSeq"/>
        </authorList>
    </citation>
    <scope>IDENTIFICATION</scope>
    <source>
        <tissue evidence="8">Leaf</tissue>
    </source>
</reference>
<evidence type="ECO:0000256" key="1">
    <source>
        <dbReference type="ARBA" id="ARBA00022857"/>
    </source>
</evidence>
<comment type="similarity">
    <text evidence="3">Belongs to the NAD(P)-dependent epimerase/dehydratase family. Dihydroflavonol-4-reductase subfamily.</text>
</comment>
<dbReference type="InterPro" id="IPR001509">
    <property type="entry name" value="Epimerase_deHydtase"/>
</dbReference>
<evidence type="ECO:0000256" key="2">
    <source>
        <dbReference type="ARBA" id="ARBA00023002"/>
    </source>
</evidence>
<keyword evidence="2" id="KW-0560">Oxidoreductase</keyword>
<dbReference type="PANTHER" id="PTHR10366">
    <property type="entry name" value="NAD DEPENDENT EPIMERASE/DEHYDRATASE"/>
    <property type="match status" value="1"/>
</dbReference>
<dbReference type="SUPFAM" id="SSF51735">
    <property type="entry name" value="NAD(P)-binding Rossmann-fold domains"/>
    <property type="match status" value="1"/>
</dbReference>
<evidence type="ECO:0000313" key="5">
    <source>
        <dbReference type="EMBL" id="OWM81233.1"/>
    </source>
</evidence>
<name>A0A218X8H7_PUNGR</name>
<reference evidence="5" key="2">
    <citation type="submission" date="2017-06" db="EMBL/GenBank/DDBJ databases">
        <title>The pomegranate genome and the genomics of punicalagin biosynthesis.</title>
        <authorList>
            <person name="Xu C."/>
        </authorList>
    </citation>
    <scope>NUCLEOTIDE SEQUENCE [LARGE SCALE GENOMIC DNA]</scope>
    <source>
        <tissue evidence="5">Fresh leaf</tissue>
    </source>
</reference>